<dbReference type="InterPro" id="IPR035965">
    <property type="entry name" value="PAS-like_dom_sf"/>
</dbReference>
<dbReference type="PANTHER" id="PTHR43156:SF2">
    <property type="entry name" value="STAGE II SPORULATION PROTEIN E"/>
    <property type="match status" value="1"/>
</dbReference>
<dbReference type="SUPFAM" id="SSF55874">
    <property type="entry name" value="ATPase domain of HSP90 chaperone/DNA topoisomerase II/histidine kinase"/>
    <property type="match status" value="1"/>
</dbReference>
<dbReference type="CDD" id="cd16936">
    <property type="entry name" value="HATPase_RsbW-like"/>
    <property type="match status" value="1"/>
</dbReference>
<feature type="coiled-coil region" evidence="2">
    <location>
        <begin position="172"/>
        <end position="206"/>
    </location>
</feature>
<keyword evidence="6" id="KW-1185">Reference proteome</keyword>
<dbReference type="SUPFAM" id="SSF55781">
    <property type="entry name" value="GAF domain-like"/>
    <property type="match status" value="2"/>
</dbReference>
<dbReference type="Gene3D" id="3.30.565.10">
    <property type="entry name" value="Histidine kinase-like ATPase, C-terminal domain"/>
    <property type="match status" value="1"/>
</dbReference>
<dbReference type="Pfam" id="PF13581">
    <property type="entry name" value="HATPase_c_2"/>
    <property type="match status" value="1"/>
</dbReference>
<evidence type="ECO:0000256" key="2">
    <source>
        <dbReference type="SAM" id="Coils"/>
    </source>
</evidence>
<dbReference type="SMART" id="SM00065">
    <property type="entry name" value="GAF"/>
    <property type="match status" value="2"/>
</dbReference>
<dbReference type="Gene3D" id="3.30.450.20">
    <property type="entry name" value="PAS domain"/>
    <property type="match status" value="1"/>
</dbReference>
<dbReference type="SMART" id="SM00091">
    <property type="entry name" value="PAS"/>
    <property type="match status" value="1"/>
</dbReference>
<dbReference type="Gene3D" id="3.60.40.10">
    <property type="entry name" value="PPM-type phosphatase domain"/>
    <property type="match status" value="1"/>
</dbReference>
<dbReference type="Pfam" id="PF00989">
    <property type="entry name" value="PAS"/>
    <property type="match status" value="1"/>
</dbReference>
<evidence type="ECO:0000313" key="5">
    <source>
        <dbReference type="EMBL" id="GAA3394805.1"/>
    </source>
</evidence>
<name>A0ABP6T765_9ACTN</name>
<dbReference type="InterPro" id="IPR003594">
    <property type="entry name" value="HATPase_dom"/>
</dbReference>
<dbReference type="InterPro" id="IPR013767">
    <property type="entry name" value="PAS_fold"/>
</dbReference>
<feature type="compositionally biased region" description="Basic residues" evidence="3">
    <location>
        <begin position="19"/>
        <end position="30"/>
    </location>
</feature>
<dbReference type="Pfam" id="PF07228">
    <property type="entry name" value="SpoIIE"/>
    <property type="match status" value="1"/>
</dbReference>
<dbReference type="InterPro" id="IPR052016">
    <property type="entry name" value="Bact_Sigma-Reg"/>
</dbReference>
<feature type="compositionally biased region" description="Acidic residues" evidence="3">
    <location>
        <begin position="37"/>
        <end position="50"/>
    </location>
</feature>
<dbReference type="PANTHER" id="PTHR43156">
    <property type="entry name" value="STAGE II SPORULATION PROTEIN E-RELATED"/>
    <property type="match status" value="1"/>
</dbReference>
<keyword evidence="1" id="KW-0378">Hydrolase</keyword>
<sequence length="909" mass="99076">MPERPHPAAECLPAPAGSGRRRTATRARRRTPSEFADPVDDLAEPADDADPMTPTEGAESPLDQAPCGFVVTDPGGLITQVNRHFLTSTGYRADDLIGRLRFQDLLAPGHQIFYETHYSPLLLMQGSVREIAVDIKDARGERLPMLVNAVLDRDPAGEPRAIRTTVFGATDRRRYERELLAERQRAESSEERVRTLQRVAAELAAADDLAEVGRVLVDAALDAVDGDRAGLWLLDRNQIAKATEVDQALGNDGPAAVALSHHGLVQIAAVNIAEIGDLSRIPLPDPSEFNARRRGPVLFDSPQSVWDSHPMIATAMKRTNTGMLVVIPLDVGDHRVGVLAAGCTRSRQLDDDDRELLHALGRQGGQALERAALHAEARKAAERSDFLATTGRALEERVGLVERAQRLVELVTWEIADVASVEFLDTDGPRRLADARSLRCADTAVASPIGIEPGWAGDLITQVINGSRPKLLSERLPIGPTGPQPANWWLALPLRASGRTLGALVLGRYGRSFSVDEVTFCGEVAATAALALDNARRYEQEREVAFTLQRSLLAGGLPRRPGLRIATHYRPAMENLEVGGDWYDAFELQGEKIGVVVGDVVGRGLNAASAMGQLRSAIRALAGAGLGPAELLSHLDRFVVQFDAGRMATLVYLELTPRTGHVRYACAGHFPPLLVQGDEEARYLWDGRSTPLDAYAGQPGRSEAEITLLPGARLLLYTDGLIERRGRLIWRGLEMLREEIHKHRGSSAATLVNEIADSMLRDESSRDDVCLLALSLAESAPFEERVPADLTELTGVRNRLRDWLVDHDVDRHDGFAIVLACSEAIGNAIEHGYRNPSAATTGVVTVSASIVDERVDVTVRDGGMWQPRETPPDRGRGLMLMNRLMDEVTVDRGDGTTVTMSRRVRWVGP</sequence>
<dbReference type="Gene3D" id="3.30.450.40">
    <property type="match status" value="2"/>
</dbReference>
<proteinExistence type="predicted"/>
<dbReference type="InterPro" id="IPR001932">
    <property type="entry name" value="PPM-type_phosphatase-like_dom"/>
</dbReference>
<feature type="region of interest" description="Disordered" evidence="3">
    <location>
        <begin position="1"/>
        <end position="65"/>
    </location>
</feature>
<evidence type="ECO:0000256" key="3">
    <source>
        <dbReference type="SAM" id="MobiDB-lite"/>
    </source>
</evidence>
<dbReference type="EMBL" id="BAAAYN010000046">
    <property type="protein sequence ID" value="GAA3394805.1"/>
    <property type="molecule type" value="Genomic_DNA"/>
</dbReference>
<dbReference type="InterPro" id="IPR036457">
    <property type="entry name" value="PPM-type-like_dom_sf"/>
</dbReference>
<keyword evidence="2" id="KW-0175">Coiled coil</keyword>
<dbReference type="InterPro" id="IPR003018">
    <property type="entry name" value="GAF"/>
</dbReference>
<accession>A0ABP6T765</accession>
<dbReference type="InterPro" id="IPR000014">
    <property type="entry name" value="PAS"/>
</dbReference>
<feature type="domain" description="PAS" evidence="4">
    <location>
        <begin position="62"/>
        <end position="108"/>
    </location>
</feature>
<dbReference type="InterPro" id="IPR029016">
    <property type="entry name" value="GAF-like_dom_sf"/>
</dbReference>
<dbReference type="RefSeq" id="WP_345732140.1">
    <property type="nucleotide sequence ID" value="NZ_BAAAYN010000046.1"/>
</dbReference>
<dbReference type="Proteomes" id="UP001501676">
    <property type="component" value="Unassembled WGS sequence"/>
</dbReference>
<dbReference type="CDD" id="cd00130">
    <property type="entry name" value="PAS"/>
    <property type="match status" value="1"/>
</dbReference>
<evidence type="ECO:0000259" key="4">
    <source>
        <dbReference type="PROSITE" id="PS50112"/>
    </source>
</evidence>
<dbReference type="NCBIfam" id="TIGR00229">
    <property type="entry name" value="sensory_box"/>
    <property type="match status" value="1"/>
</dbReference>
<dbReference type="PROSITE" id="PS50112">
    <property type="entry name" value="PAS"/>
    <property type="match status" value="1"/>
</dbReference>
<dbReference type="Pfam" id="PF13185">
    <property type="entry name" value="GAF_2"/>
    <property type="match status" value="1"/>
</dbReference>
<evidence type="ECO:0000256" key="1">
    <source>
        <dbReference type="ARBA" id="ARBA00022801"/>
    </source>
</evidence>
<dbReference type="SUPFAM" id="SSF55785">
    <property type="entry name" value="PYP-like sensor domain (PAS domain)"/>
    <property type="match status" value="1"/>
</dbReference>
<dbReference type="SMART" id="SM00331">
    <property type="entry name" value="PP2C_SIG"/>
    <property type="match status" value="1"/>
</dbReference>
<comment type="caution">
    <text evidence="5">The sequence shown here is derived from an EMBL/GenBank/DDBJ whole genome shotgun (WGS) entry which is preliminary data.</text>
</comment>
<dbReference type="InterPro" id="IPR036890">
    <property type="entry name" value="HATPase_C_sf"/>
</dbReference>
<evidence type="ECO:0000313" key="6">
    <source>
        <dbReference type="Proteomes" id="UP001501676"/>
    </source>
</evidence>
<protein>
    <recommendedName>
        <fullName evidence="4">PAS domain-containing protein</fullName>
    </recommendedName>
</protein>
<organism evidence="5 6">
    <name type="scientific">Cryptosporangium minutisporangium</name>
    <dbReference type="NCBI Taxonomy" id="113569"/>
    <lineage>
        <taxon>Bacteria</taxon>
        <taxon>Bacillati</taxon>
        <taxon>Actinomycetota</taxon>
        <taxon>Actinomycetes</taxon>
        <taxon>Cryptosporangiales</taxon>
        <taxon>Cryptosporangiaceae</taxon>
        <taxon>Cryptosporangium</taxon>
    </lineage>
</organism>
<gene>
    <name evidence="5" type="ORF">GCM10020369_65580</name>
</gene>
<reference evidence="6" key="1">
    <citation type="journal article" date="2019" name="Int. J. Syst. Evol. Microbiol.">
        <title>The Global Catalogue of Microorganisms (GCM) 10K type strain sequencing project: providing services to taxonomists for standard genome sequencing and annotation.</title>
        <authorList>
            <consortium name="The Broad Institute Genomics Platform"/>
            <consortium name="The Broad Institute Genome Sequencing Center for Infectious Disease"/>
            <person name="Wu L."/>
            <person name="Ma J."/>
        </authorList>
    </citation>
    <scope>NUCLEOTIDE SEQUENCE [LARGE SCALE GENOMIC DNA]</scope>
    <source>
        <strain evidence="6">JCM 9458</strain>
    </source>
</reference>